<keyword evidence="4" id="KW-0408">Iron</keyword>
<evidence type="ECO:0000313" key="9">
    <source>
        <dbReference type="EnsemblMetazoa" id="ASIC007547-PA"/>
    </source>
</evidence>
<feature type="disulfide bond" evidence="5">
    <location>
        <begin position="284"/>
        <end position="299"/>
    </location>
</feature>
<organism evidence="8">
    <name type="scientific">Anopheles sinensis</name>
    <name type="common">Mosquito</name>
    <dbReference type="NCBI Taxonomy" id="74873"/>
    <lineage>
        <taxon>Eukaryota</taxon>
        <taxon>Metazoa</taxon>
        <taxon>Ecdysozoa</taxon>
        <taxon>Arthropoda</taxon>
        <taxon>Hexapoda</taxon>
        <taxon>Insecta</taxon>
        <taxon>Pterygota</taxon>
        <taxon>Neoptera</taxon>
        <taxon>Endopterygota</taxon>
        <taxon>Diptera</taxon>
        <taxon>Nematocera</taxon>
        <taxon>Culicoidea</taxon>
        <taxon>Culicidae</taxon>
        <taxon>Anophelinae</taxon>
        <taxon>Anopheles</taxon>
    </lineage>
</organism>
<dbReference type="EnsemblMetazoa" id="ASIC007547-RA">
    <property type="protein sequence ID" value="ASIC007547-PA"/>
    <property type="gene ID" value="ASIC007547"/>
</dbReference>
<feature type="disulfide bond" evidence="5">
    <location>
        <begin position="140"/>
        <end position="237"/>
    </location>
</feature>
<dbReference type="InterPro" id="IPR018195">
    <property type="entry name" value="Transferrin_Fe_BS"/>
</dbReference>
<dbReference type="PROSITE" id="PS00206">
    <property type="entry name" value="TRANSFERRIN_LIKE_2"/>
    <property type="match status" value="1"/>
</dbReference>
<dbReference type="VEuPathDB" id="VectorBase:ASIS017857"/>
<keyword evidence="2 5" id="KW-1015">Disulfide bond</keyword>
<dbReference type="STRING" id="74873.A0A084VQD1"/>
<evidence type="ECO:0000313" key="10">
    <source>
        <dbReference type="Proteomes" id="UP000030765"/>
    </source>
</evidence>
<feature type="disulfide bond" evidence="5">
    <location>
        <begin position="190"/>
        <end position="216"/>
    </location>
</feature>
<evidence type="ECO:0000256" key="5">
    <source>
        <dbReference type="PIRSR" id="PIRSR002549-4"/>
    </source>
</evidence>
<dbReference type="GO" id="GO:0055037">
    <property type="term" value="C:recycling endosome"/>
    <property type="evidence" value="ECO:0007669"/>
    <property type="project" value="TreeGrafter"/>
</dbReference>
<gene>
    <name evidence="8" type="ORF">ZHAS_00007547</name>
</gene>
<feature type="disulfide bond" evidence="5">
    <location>
        <begin position="46"/>
        <end position="59"/>
    </location>
</feature>
<dbReference type="VEuPathDB" id="VectorBase:ASIC007547"/>
<dbReference type="GO" id="GO:0006826">
    <property type="term" value="P:iron ion transport"/>
    <property type="evidence" value="ECO:0007669"/>
    <property type="project" value="TreeGrafter"/>
</dbReference>
<feature type="signal peptide" evidence="6">
    <location>
        <begin position="1"/>
        <end position="23"/>
    </location>
</feature>
<proteinExistence type="predicted"/>
<feature type="binding site" evidence="3">
    <location>
        <position position="149"/>
    </location>
    <ligand>
        <name>hydrogencarbonate</name>
        <dbReference type="ChEBI" id="CHEBI:17544"/>
        <label>1</label>
    </ligand>
</feature>
<feature type="disulfide bond" evidence="5">
    <location>
        <begin position="213"/>
        <end position="222"/>
    </location>
</feature>
<dbReference type="SMART" id="SM00094">
    <property type="entry name" value="TR_FER"/>
    <property type="match status" value="1"/>
</dbReference>
<dbReference type="GO" id="GO:0046872">
    <property type="term" value="F:metal ion binding"/>
    <property type="evidence" value="ECO:0007669"/>
    <property type="project" value="UniProtKB-KW"/>
</dbReference>
<feature type="chain" id="PRO_5001783744" evidence="6">
    <location>
        <begin position="24"/>
        <end position="553"/>
    </location>
</feature>
<feature type="binding site" evidence="4">
    <location>
        <position position="116"/>
    </location>
    <ligand>
        <name>Fe(3+)</name>
        <dbReference type="ChEBI" id="CHEBI:29034"/>
        <label>1</label>
    </ligand>
</feature>
<dbReference type="PANTHER" id="PTHR11485:SF57">
    <property type="entry name" value="TRANSFERRIN"/>
    <property type="match status" value="1"/>
</dbReference>
<evidence type="ECO:0000256" key="2">
    <source>
        <dbReference type="ARBA" id="ARBA00023157"/>
    </source>
</evidence>
<keyword evidence="6" id="KW-0732">Signal</keyword>
<dbReference type="GO" id="GO:0005886">
    <property type="term" value="C:plasma membrane"/>
    <property type="evidence" value="ECO:0007669"/>
    <property type="project" value="TreeGrafter"/>
</dbReference>
<dbReference type="EMBL" id="KE525003">
    <property type="protein sequence ID" value="KFB40175.1"/>
    <property type="molecule type" value="Genomic_DNA"/>
</dbReference>
<evidence type="ECO:0000313" key="8">
    <source>
        <dbReference type="EMBL" id="KFB40175.1"/>
    </source>
</evidence>
<dbReference type="AlphaFoldDB" id="A0A084VQD1"/>
<feature type="disulfide bond" evidence="5">
    <location>
        <begin position="395"/>
        <end position="431"/>
    </location>
</feature>
<dbReference type="Gene3D" id="3.40.190.10">
    <property type="entry name" value="Periplasmic binding protein-like II"/>
    <property type="match status" value="3"/>
</dbReference>
<evidence type="ECO:0000256" key="1">
    <source>
        <dbReference type="ARBA" id="ARBA00022737"/>
    </source>
</evidence>
<dbReference type="InterPro" id="IPR016357">
    <property type="entry name" value="Transferrin"/>
</dbReference>
<accession>A0A084VQD1</accession>
<dbReference type="EMBL" id="ATLV01015189">
    <property type="status" value="NOT_ANNOTATED_CDS"/>
    <property type="molecule type" value="Genomic_DNA"/>
</dbReference>
<feature type="binding site" evidence="4">
    <location>
        <position position="231"/>
    </location>
    <ligand>
        <name>Fe(3+)</name>
        <dbReference type="ChEBI" id="CHEBI:29034"/>
        <label>1</label>
    </ligand>
</feature>
<feature type="disulfide bond" evidence="5">
    <location>
        <begin position="37"/>
        <end position="68"/>
    </location>
</feature>
<protein>
    <submittedName>
        <fullName evidence="8">AGAP000376-PA-like protein</fullName>
    </submittedName>
</protein>
<reference evidence="9" key="2">
    <citation type="submission" date="2020-05" db="UniProtKB">
        <authorList>
            <consortium name="EnsemblMetazoa"/>
        </authorList>
    </citation>
    <scope>IDENTIFICATION</scope>
</reference>
<evidence type="ECO:0000256" key="6">
    <source>
        <dbReference type="SAM" id="SignalP"/>
    </source>
</evidence>
<feature type="binding site" evidence="4">
    <location>
        <position position="83"/>
    </location>
    <ligand>
        <name>Fe(3+)</name>
        <dbReference type="ChEBI" id="CHEBI:29034"/>
        <label>1</label>
    </ligand>
</feature>
<feature type="domain" description="Transferrin-like" evidence="7">
    <location>
        <begin position="34"/>
        <end position="386"/>
    </location>
</feature>
<dbReference type="PIRSF" id="PIRSF002549">
    <property type="entry name" value="Transferrin"/>
    <property type="match status" value="1"/>
</dbReference>
<dbReference type="OrthoDB" id="5914301at2759"/>
<dbReference type="SUPFAM" id="SSF53850">
    <property type="entry name" value="Periplasmic binding protein-like II"/>
    <property type="match status" value="2"/>
</dbReference>
<feature type="disulfide bond" evidence="5">
    <location>
        <begin position="405"/>
        <end position="423"/>
    </location>
</feature>
<evidence type="ECO:0000256" key="4">
    <source>
        <dbReference type="PIRSR" id="PIRSR002549-3"/>
    </source>
</evidence>
<keyword evidence="4" id="KW-0479">Metal-binding</keyword>
<dbReference type="CDD" id="cd13529">
    <property type="entry name" value="PBP2_transferrin"/>
    <property type="match status" value="1"/>
</dbReference>
<dbReference type="PROSITE" id="PS51408">
    <property type="entry name" value="TRANSFERRIN_LIKE_4"/>
    <property type="match status" value="2"/>
</dbReference>
<keyword evidence="1" id="KW-0677">Repeat</keyword>
<dbReference type="InterPro" id="IPR001156">
    <property type="entry name" value="Transferrin-like_dom"/>
</dbReference>
<name>A0A084VQD1_ANOSI</name>
<evidence type="ECO:0000259" key="7">
    <source>
        <dbReference type="PROSITE" id="PS51408"/>
    </source>
</evidence>
<feature type="binding site" evidence="3">
    <location>
        <position position="142"/>
    </location>
    <ligand>
        <name>hydrogencarbonate</name>
        <dbReference type="ChEBI" id="CHEBI:17544"/>
        <label>1</label>
    </ligand>
</feature>
<dbReference type="GO" id="GO:0005769">
    <property type="term" value="C:early endosome"/>
    <property type="evidence" value="ECO:0007669"/>
    <property type="project" value="TreeGrafter"/>
</dbReference>
<dbReference type="OMA" id="SPHADID"/>
<reference evidence="8 10" key="1">
    <citation type="journal article" date="2014" name="BMC Genomics">
        <title>Genome sequence of Anopheles sinensis provides insight into genetics basis of mosquito competence for malaria parasites.</title>
        <authorList>
            <person name="Zhou D."/>
            <person name="Zhang D."/>
            <person name="Ding G."/>
            <person name="Shi L."/>
            <person name="Hou Q."/>
            <person name="Ye Y."/>
            <person name="Xu Y."/>
            <person name="Zhou H."/>
            <person name="Xiong C."/>
            <person name="Li S."/>
            <person name="Yu J."/>
            <person name="Hong S."/>
            <person name="Yu X."/>
            <person name="Zou P."/>
            <person name="Chen C."/>
            <person name="Chang X."/>
            <person name="Wang W."/>
            <person name="Lv Y."/>
            <person name="Sun Y."/>
            <person name="Ma L."/>
            <person name="Shen B."/>
            <person name="Zhu C."/>
        </authorList>
    </citation>
    <scope>NUCLEOTIDE SEQUENCE [LARGE SCALE GENOMIC DNA]</scope>
</reference>
<dbReference type="Proteomes" id="UP000030765">
    <property type="component" value="Unassembled WGS sequence"/>
</dbReference>
<evidence type="ECO:0000256" key="3">
    <source>
        <dbReference type="PIRSR" id="PIRSR002549-2"/>
    </source>
</evidence>
<feature type="binding site" evidence="3">
    <location>
        <position position="146"/>
    </location>
    <ligand>
        <name>hydrogencarbonate</name>
        <dbReference type="ChEBI" id="CHEBI:17544"/>
        <label>1</label>
    </ligand>
</feature>
<feature type="domain" description="Transferrin-like" evidence="7">
    <location>
        <begin position="392"/>
        <end position="553"/>
    </location>
</feature>
<dbReference type="GO" id="GO:0005615">
    <property type="term" value="C:extracellular space"/>
    <property type="evidence" value="ECO:0007669"/>
    <property type="project" value="InterPro"/>
</dbReference>
<dbReference type="PANTHER" id="PTHR11485">
    <property type="entry name" value="TRANSFERRIN"/>
    <property type="match status" value="1"/>
</dbReference>
<dbReference type="Pfam" id="PF00405">
    <property type="entry name" value="Transferrin"/>
    <property type="match status" value="1"/>
</dbReference>
<sequence length="553" mass="60372">MNVLRTGRCMLLALALVVVGAFGAPSAEKDGGTVRWCVPEQLQANCSRLTSAAGVGIECVSGLDRTECLRMVRNRQADYVMADPEDLYVAMNMENQDFVVFAEQRTTEEPTAPFRYEGIMLVRAADGFSSLADLRGKKSCHTGFGRNVGYKIPVARLQRAGLLKLPVADGALSTVERELSALSELFSASCLPGTYSPHADIDALLKHRYANLCERCDAPAQCGKQDKYAGYEGAIRCLVENGGDVAFTKTIFVRKYFGLPVTPGGTAQPARNPAARPEDYAYLCEDGTTRPIADGTAPCSWAQRPWPVLLTNGDYSGTRFQRLQAVTSQLDQYYTDSQSTAPEADRAAAVALGIKATNPLVNRTELAAPRDYLQKANYVEVIEREGPYGSAVRLCVTSEPERQKCELLRRVAYSRDIRPAFQCVLKTEEACIAAVRSGQEVDVVVLKKHSAQLKPIVTEVFADHPAKTNGAKNGEGRAYVYVRPDMDEAAQDSIVHAFVALSETFGAGKPNALVFRLFGPFRVEKQADPVSNLMFHDNAAKLTSLNKNSLEDN</sequence>
<dbReference type="PRINTS" id="PR00422">
    <property type="entry name" value="TRANSFERRIN"/>
</dbReference>
<keyword evidence="10" id="KW-1185">Reference proteome</keyword>